<dbReference type="PANTHER" id="PTHR15272:SF0">
    <property type="entry name" value="CHROMATIN ASSEMBLY FACTOR 1 SUBUNIT A"/>
    <property type="match status" value="1"/>
</dbReference>
<feature type="region of interest" description="Disordered" evidence="5">
    <location>
        <begin position="511"/>
        <end position="541"/>
    </location>
</feature>
<protein>
    <recommendedName>
        <fullName evidence="6">Chromatin assembly factor 1 subunit A dimerization domain-containing protein</fullName>
    </recommendedName>
</protein>
<dbReference type="OrthoDB" id="440676at2759"/>
<proteinExistence type="predicted"/>
<keyword evidence="4" id="KW-0539">Nucleus</keyword>
<feature type="compositionally biased region" description="Polar residues" evidence="5">
    <location>
        <begin position="213"/>
        <end position="224"/>
    </location>
</feature>
<dbReference type="VEuPathDB" id="FungiDB:PC9H_001133"/>
<dbReference type="RefSeq" id="XP_036636629.1">
    <property type="nucleotide sequence ID" value="XM_036770784.1"/>
</dbReference>
<sequence length="763" mass="85591">MSSSNINKSRDDAVAHGKPGTSSIAELKNGKVIFRQKPISFEKNSETMQAIVKFREYLEQLMEKKEPMFTTFPQEHMPLIAKLAHESDKAIGALARYISKEISPAQDDDDGSPQATMVPAPIIEAAIKSTLVRVNYGLDGSPDAKLPSTACAWRWEVKDEFKDWLPKTMQEKAESRKADRIQAKEFLLATFEALSLDEQRSIIPQKPWKVSLSEGNGSTTSIVDLTQDDVKPEKPNDKGKAGGEENDKPAKKQSPEKKTVLEDPEKAAKEKMRMEKKLAKEEREKKEKEAQHRSRSIMANFFSKPRNAAASTSKRIEPAPAPQTDFERTFKPFVVKKDATMARINWFRRKNGKQRKPPPTPGVIVLSDDEDISTPFLAVAELPMDVDEPIPHLASMTTQARLDNVIQTLTSSTSSLPLRRRPSLQYKTFHPLTVRDVMHQLTEAEVAGDDVMVRSILAKLRDRKLFPAKVFIFTDDLRPGYFGTWTRSSRLIGPRTPLVRDMAILDYSNDSGEEWEDENANDADDVNDDAEEDDDSEADSDLESWLVEDEDEDQGVPPDVDDPFVLDVPMPAPPPKRKAVEEPAKKKLTKKRKVVVPLVPFCKGPCWEDTIGHCESDILKPYRIQLFNDCPFPVDPFTFVSTCGGDKSSATKAASRTEIPTASDISAIATSMPPPPLPSVPTVKRTASAAHKPKTPFPDVHLPFLLSKIDSLHAPTVTYLVEEIFKELRSQNVRKNSIEVKVREVAERCREKKYWVVKPGIMV</sequence>
<evidence type="ECO:0000313" key="7">
    <source>
        <dbReference type="EMBL" id="KAF7440785.1"/>
    </source>
</evidence>
<dbReference type="AlphaFoldDB" id="A0A8H7A2A9"/>
<dbReference type="GO" id="GO:0006281">
    <property type="term" value="P:DNA repair"/>
    <property type="evidence" value="ECO:0007669"/>
    <property type="project" value="UniProtKB-KW"/>
</dbReference>
<name>A0A8H7A2A9_PLEOS</name>
<evidence type="ECO:0000256" key="2">
    <source>
        <dbReference type="ARBA" id="ARBA00022763"/>
    </source>
</evidence>
<dbReference type="GO" id="GO:0033186">
    <property type="term" value="C:CAF-1 complex"/>
    <property type="evidence" value="ECO:0007669"/>
    <property type="project" value="TreeGrafter"/>
</dbReference>
<dbReference type="GeneID" id="59370974"/>
<comment type="caution">
    <text evidence="7">The sequence shown here is derived from an EMBL/GenBank/DDBJ whole genome shotgun (WGS) entry which is preliminary data.</text>
</comment>
<feature type="region of interest" description="Disordered" evidence="5">
    <location>
        <begin position="209"/>
        <end position="295"/>
    </location>
</feature>
<feature type="domain" description="Chromatin assembly factor 1 subunit A dimerization" evidence="6">
    <location>
        <begin position="469"/>
        <end position="541"/>
    </location>
</feature>
<evidence type="ECO:0000256" key="1">
    <source>
        <dbReference type="ARBA" id="ARBA00004123"/>
    </source>
</evidence>
<keyword evidence="2" id="KW-0227">DNA damage</keyword>
<feature type="compositionally biased region" description="Basic and acidic residues" evidence="5">
    <location>
        <begin position="228"/>
        <end position="292"/>
    </location>
</feature>
<dbReference type="InterPro" id="IPR022043">
    <property type="entry name" value="CAF1A_DD"/>
</dbReference>
<dbReference type="GO" id="GO:0006334">
    <property type="term" value="P:nucleosome assembly"/>
    <property type="evidence" value="ECO:0007669"/>
    <property type="project" value="TreeGrafter"/>
</dbReference>
<accession>A0A8H7A2A9</accession>
<gene>
    <name evidence="7" type="ORF">PC9H_001133</name>
</gene>
<evidence type="ECO:0000256" key="5">
    <source>
        <dbReference type="SAM" id="MobiDB-lite"/>
    </source>
</evidence>
<evidence type="ECO:0000313" key="8">
    <source>
        <dbReference type="Proteomes" id="UP000623687"/>
    </source>
</evidence>
<evidence type="ECO:0000256" key="3">
    <source>
        <dbReference type="ARBA" id="ARBA00023204"/>
    </source>
</evidence>
<comment type="subcellular location">
    <subcellularLocation>
        <location evidence="1">Nucleus</location>
    </subcellularLocation>
</comment>
<keyword evidence="8" id="KW-1185">Reference proteome</keyword>
<evidence type="ECO:0000259" key="6">
    <source>
        <dbReference type="Pfam" id="PF12253"/>
    </source>
</evidence>
<dbReference type="PANTHER" id="PTHR15272">
    <property type="entry name" value="CHROMATIN ASSEMBLY FACTOR 1 SUBUNIT A CAF-1 SUBUNIT A"/>
    <property type="match status" value="1"/>
</dbReference>
<dbReference type="GO" id="GO:0005634">
    <property type="term" value="C:nucleus"/>
    <property type="evidence" value="ECO:0007669"/>
    <property type="project" value="UniProtKB-SubCell"/>
</dbReference>
<reference evidence="7" key="1">
    <citation type="submission" date="2019-07" db="EMBL/GenBank/DDBJ databases">
        <authorList>
            <person name="Palmer J.M."/>
        </authorList>
    </citation>
    <scope>NUCLEOTIDE SEQUENCE</scope>
    <source>
        <strain evidence="7">PC9</strain>
    </source>
</reference>
<organism evidence="7 8">
    <name type="scientific">Pleurotus ostreatus</name>
    <name type="common">Oyster mushroom</name>
    <name type="synonym">White-rot fungus</name>
    <dbReference type="NCBI Taxonomy" id="5322"/>
    <lineage>
        <taxon>Eukaryota</taxon>
        <taxon>Fungi</taxon>
        <taxon>Dikarya</taxon>
        <taxon>Basidiomycota</taxon>
        <taxon>Agaricomycotina</taxon>
        <taxon>Agaricomycetes</taxon>
        <taxon>Agaricomycetidae</taxon>
        <taxon>Agaricales</taxon>
        <taxon>Pleurotineae</taxon>
        <taxon>Pleurotaceae</taxon>
        <taxon>Pleurotus</taxon>
    </lineage>
</organism>
<evidence type="ECO:0000256" key="4">
    <source>
        <dbReference type="ARBA" id="ARBA00023242"/>
    </source>
</evidence>
<feature type="region of interest" description="Disordered" evidence="5">
    <location>
        <begin position="1"/>
        <end position="27"/>
    </location>
</feature>
<dbReference type="Proteomes" id="UP000623687">
    <property type="component" value="Unassembled WGS sequence"/>
</dbReference>
<dbReference type="EMBL" id="JACETU010000001">
    <property type="protein sequence ID" value="KAF7440785.1"/>
    <property type="molecule type" value="Genomic_DNA"/>
</dbReference>
<keyword evidence="3" id="KW-0234">DNA repair</keyword>
<dbReference type="Pfam" id="PF12253">
    <property type="entry name" value="CAF1A_dimeriz"/>
    <property type="match status" value="1"/>
</dbReference>